<feature type="domain" description="Protein kinase" evidence="7">
    <location>
        <begin position="1435"/>
        <end position="1698"/>
    </location>
</feature>
<dbReference type="InterPro" id="IPR001245">
    <property type="entry name" value="Ser-Thr/Tyr_kinase_cat_dom"/>
</dbReference>
<reference evidence="8 9" key="1">
    <citation type="submission" date="2012-10" db="EMBL/GenBank/DDBJ databases">
        <authorList>
            <person name="Zafar N."/>
            <person name="Inman J."/>
            <person name="Hall N."/>
            <person name="Lorenzi H."/>
            <person name="Caler E."/>
        </authorList>
    </citation>
    <scope>NUCLEOTIDE SEQUENCE [LARGE SCALE GENOMIC DNA]</scope>
    <source>
        <strain evidence="8 9">IP1</strain>
    </source>
</reference>
<feature type="transmembrane region" description="Helical" evidence="5">
    <location>
        <begin position="1252"/>
        <end position="1280"/>
    </location>
</feature>
<keyword evidence="5" id="KW-0472">Membrane</keyword>
<dbReference type="Gene3D" id="1.10.510.10">
    <property type="entry name" value="Transferase(Phosphotransferase) domain 1"/>
    <property type="match status" value="1"/>
</dbReference>
<feature type="chain" id="PRO_5001980636" evidence="6">
    <location>
        <begin position="19"/>
        <end position="1701"/>
    </location>
</feature>
<dbReference type="InterPro" id="IPR017441">
    <property type="entry name" value="Protein_kinase_ATP_BS"/>
</dbReference>
<sequence length="1701" mass="193533">MFNHSLLYIFVIFSVCKSESGWCEDSGVITYFTSTQSCLKNNWDVVPNEEGYSFTFQSGCCSSPIMTFEETAFNEYVVRKFEFKPSVSLKCLFVREANVNVRVTLVELNRPENLFVSFGCFNNEGYCRTTINDSLRPPVVLRTQGISLFSDIDQNFWIMIFRTTSQIAYLFIDGNVMQSVNFEFRTTVYVGDPFTKGRYLFTGKSKEESIGFYLSSLEPLAKEVCDRNGFKRFLYFNTNETTNTSNLKNTTCYCNAENESITWENVNTFPDCRYNSSLFDLNLTAIGESRSESEDINIYLNVTQWFSIIFKTNRKYILNGIDVSVNTIYFDTLEILENEDIIFNLNCNISTLKVTSIGKFYFKKNLVINTQIIISEPNFTNKILFALDGDFTEVKTSLLSKCGKRVYLTKSMCNMCLCNYTENGEWDPKGSDGINRGDCFNNTTQNTLTLQILSSQMNENLTTQTWNRIEINVKDVNVTFTSNVTTKTLSLHKCATFNAPLKITSSIEFYTNGYIKMTSKYSLTIGESVTINLNNMTTIGDKTGLIQIQKGGKFISDTTNIKVNFNNYQDNYINLISFQEVQNSSSTPLFNKLLGGKLYRSYLNSNNVDTTVTCTYISGNFDDYNSYDNQVLHCLLSSVNSTIVIQNTKLEQNINFIGVFMQNTTQLDFIKKYTFTSKFKEQNENLIYINNSSKNGENIEISQMSKKWILGSKFGFTTTTKLSKKEMRKTTDTYKTVSFNETNQCLLFYSNLENGSCHLCKNDSYLSSGNCEVISSKCITLYKKQTSAVCEACETGSEVDKYQCLPCPTNCLHCVKGKCVLCDKEYIVDVNRNCEKVLVYDDNSLLIISGKTIKCNIGYFIKSNKCENCGENCINCNNESSCKICDSKSLLKNGVCTPLNGVILSNNDNLIICETGYYNIENTCQSCSTKYGELCSLCDTHNCLQCKLNGVINNEGKCIELTQSSCIQTSNSFCNGCKQVSNFINDSGVCTSNSNCLISNKNEKCLLCENNTFYDNTSMCVSLANQEENCDRMNEEQDRCIHCLTGYFVSNYQCENCSENCLDCLDFSTCLSCTENHFLKDGKCFSNSEVITNCKKLLPSKSICAFCESHFYRNAEGECINCIENCNECNTEKTCLSCFTNYFLLTNNTQCISYDLLVNCEFKSQSGCLKCSTGFYQQNQFCVSCNSTTFNCSTCGTTGICTSCVEDYVLIDSKCYSKSSIENCVEVTNSKCTKCTFWHTPNYSNTSCHTKVVWWVILIGVIFVLIIITIVVSFVLFFSVKISHHYQTKKVYENMCIFDVRKSNIRFTETSIANVFVNKNEIKFEGENDEEAIPVDKESRELFCVGNFGKNTIKVQFSSKEDTEKYSIRTEPLVISLKGNKAIEFEIFIQPKCSCKIEDKITLFSVDFESGITAETPINLVAITQISTKLDYEELNEDKKLGEGGFGIVYKGTFRRNFVAIKKMKLTILDDQNKEFENEVSMLDKFRNEYIVHFYGAVFIPTKVCMVTEFAEFGSLQDLMNHKTSEEVIMKLRLKMMLDASKGILYLHENGILHRDIKPDNILVFSLDVNEKVNAKLTDFGSARNVNLLMTNMTFTKGIGTPKYMAPEVLEQMKYKKSADIYSFAITMFECFGWKEAYPIDTFKYPWKIAEFVISGNRLKKRQETPTECYAIIQSCWDQNPKERLQINGVVDRLQNCFDSL</sequence>
<keyword evidence="5" id="KW-1133">Transmembrane helix</keyword>
<dbReference type="SMART" id="SM00261">
    <property type="entry name" value="FU"/>
    <property type="match status" value="5"/>
</dbReference>
<evidence type="ECO:0000256" key="6">
    <source>
        <dbReference type="SAM" id="SignalP"/>
    </source>
</evidence>
<dbReference type="InterPro" id="IPR053215">
    <property type="entry name" value="TKL_Ser/Thr_kinase"/>
</dbReference>
<name>A0A0A1U7Q4_ENTIV</name>
<evidence type="ECO:0000256" key="2">
    <source>
        <dbReference type="ARBA" id="ARBA00022741"/>
    </source>
</evidence>
<evidence type="ECO:0000256" key="1">
    <source>
        <dbReference type="ARBA" id="ARBA00022527"/>
    </source>
</evidence>
<dbReference type="EC" id="2.7.11.25" evidence="8"/>
<dbReference type="PANTHER" id="PTHR45756">
    <property type="entry name" value="PALMITOYLTRANSFERASE"/>
    <property type="match status" value="1"/>
</dbReference>
<dbReference type="Gene3D" id="2.10.220.10">
    <property type="entry name" value="Hormone Receptor, Insulin-like Growth Factor Receptor 1, Chain A, domain 2"/>
    <property type="match status" value="1"/>
</dbReference>
<feature type="signal peptide" evidence="6">
    <location>
        <begin position="1"/>
        <end position="18"/>
    </location>
</feature>
<dbReference type="Pfam" id="PF07714">
    <property type="entry name" value="PK_Tyr_Ser-Thr"/>
    <property type="match status" value="1"/>
</dbReference>
<dbReference type="GO" id="GO:0005524">
    <property type="term" value="F:ATP binding"/>
    <property type="evidence" value="ECO:0007669"/>
    <property type="project" value="UniProtKB-UniRule"/>
</dbReference>
<dbReference type="GeneID" id="14889854"/>
<evidence type="ECO:0000256" key="4">
    <source>
        <dbReference type="PROSITE-ProRule" id="PRU10141"/>
    </source>
</evidence>
<keyword evidence="8" id="KW-0418">Kinase</keyword>
<dbReference type="Proteomes" id="UP000014680">
    <property type="component" value="Unassembled WGS sequence"/>
</dbReference>
<dbReference type="PROSITE" id="PS00108">
    <property type="entry name" value="PROTEIN_KINASE_ST"/>
    <property type="match status" value="1"/>
</dbReference>
<dbReference type="GO" id="GO:0004709">
    <property type="term" value="F:MAP kinase kinase kinase activity"/>
    <property type="evidence" value="ECO:0007669"/>
    <property type="project" value="UniProtKB-EC"/>
</dbReference>
<dbReference type="PROSITE" id="PS00107">
    <property type="entry name" value="PROTEIN_KINASE_ATP"/>
    <property type="match status" value="1"/>
</dbReference>
<dbReference type="SMART" id="SM00220">
    <property type="entry name" value="S_TKc"/>
    <property type="match status" value="1"/>
</dbReference>
<dbReference type="SUPFAM" id="SSF57184">
    <property type="entry name" value="Growth factor receptor domain"/>
    <property type="match status" value="3"/>
</dbReference>
<dbReference type="InterPro" id="IPR000719">
    <property type="entry name" value="Prot_kinase_dom"/>
</dbReference>
<protein>
    <submittedName>
        <fullName evidence="8">Protein serine/threonine kinase, putative</fullName>
        <ecNumber evidence="8">2.7.11.25</ecNumber>
    </submittedName>
</protein>
<dbReference type="KEGG" id="eiv:EIN_361310"/>
<gene>
    <name evidence="8" type="ORF">EIN_361310</name>
</gene>
<keyword evidence="9" id="KW-1185">Reference proteome</keyword>
<evidence type="ECO:0000259" key="7">
    <source>
        <dbReference type="PROSITE" id="PS50011"/>
    </source>
</evidence>
<dbReference type="InterPro" id="IPR011009">
    <property type="entry name" value="Kinase-like_dom_sf"/>
</dbReference>
<keyword evidence="1" id="KW-0723">Serine/threonine-protein kinase</keyword>
<evidence type="ECO:0000256" key="5">
    <source>
        <dbReference type="SAM" id="Phobius"/>
    </source>
</evidence>
<evidence type="ECO:0000313" key="8">
    <source>
        <dbReference type="EMBL" id="ELP90918.1"/>
    </source>
</evidence>
<feature type="binding site" evidence="4">
    <location>
        <position position="1463"/>
    </location>
    <ligand>
        <name>ATP</name>
        <dbReference type="ChEBI" id="CHEBI:30616"/>
    </ligand>
</feature>
<evidence type="ECO:0000313" key="9">
    <source>
        <dbReference type="Proteomes" id="UP000014680"/>
    </source>
</evidence>
<evidence type="ECO:0000256" key="3">
    <source>
        <dbReference type="ARBA" id="ARBA00022840"/>
    </source>
</evidence>
<dbReference type="VEuPathDB" id="AmoebaDB:EIN_361310"/>
<dbReference type="InterPro" id="IPR006212">
    <property type="entry name" value="Furin_repeat"/>
</dbReference>
<dbReference type="SUPFAM" id="SSF56112">
    <property type="entry name" value="Protein kinase-like (PK-like)"/>
    <property type="match status" value="1"/>
</dbReference>
<dbReference type="PROSITE" id="PS50011">
    <property type="entry name" value="PROTEIN_KINASE_DOM"/>
    <property type="match status" value="1"/>
</dbReference>
<dbReference type="EMBL" id="KB206483">
    <property type="protein sequence ID" value="ELP90918.1"/>
    <property type="molecule type" value="Genomic_DNA"/>
</dbReference>
<keyword evidence="5" id="KW-0812">Transmembrane</keyword>
<accession>A0A0A1U7Q4</accession>
<keyword evidence="8" id="KW-0808">Transferase</keyword>
<proteinExistence type="predicted"/>
<keyword evidence="6" id="KW-0732">Signal</keyword>
<dbReference type="RefSeq" id="XP_004257689.1">
    <property type="nucleotide sequence ID" value="XM_004257641.1"/>
</dbReference>
<organism evidence="8 9">
    <name type="scientific">Entamoeba invadens IP1</name>
    <dbReference type="NCBI Taxonomy" id="370355"/>
    <lineage>
        <taxon>Eukaryota</taxon>
        <taxon>Amoebozoa</taxon>
        <taxon>Evosea</taxon>
        <taxon>Archamoebae</taxon>
        <taxon>Mastigamoebida</taxon>
        <taxon>Entamoebidae</taxon>
        <taxon>Entamoeba</taxon>
    </lineage>
</organism>
<keyword evidence="2 4" id="KW-0547">Nucleotide-binding</keyword>
<keyword evidence="3 4" id="KW-0067">ATP-binding</keyword>
<dbReference type="InterPro" id="IPR008271">
    <property type="entry name" value="Ser/Thr_kinase_AS"/>
</dbReference>
<dbReference type="PANTHER" id="PTHR45756:SF1">
    <property type="entry name" value="PROTEIN KINASE DOMAIN CONTAINING PROTEIN"/>
    <property type="match status" value="1"/>
</dbReference>
<dbReference type="InterPro" id="IPR009030">
    <property type="entry name" value="Growth_fac_rcpt_cys_sf"/>
</dbReference>